<dbReference type="InterPro" id="IPR016866">
    <property type="entry name" value="UCP028069"/>
</dbReference>
<feature type="transmembrane region" description="Helical" evidence="8">
    <location>
        <begin position="262"/>
        <end position="279"/>
    </location>
</feature>
<organism evidence="11 12">
    <name type="scientific">Denitrovibrio acetiphilus (strain DSM 12809 / NBRC 114555 / N2460)</name>
    <dbReference type="NCBI Taxonomy" id="522772"/>
    <lineage>
        <taxon>Bacteria</taxon>
        <taxon>Pseudomonadati</taxon>
        <taxon>Deferribacterota</taxon>
        <taxon>Deferribacteres</taxon>
        <taxon>Deferribacterales</taxon>
        <taxon>Geovibrionaceae</taxon>
        <taxon>Denitrovibrio</taxon>
    </lineage>
</organism>
<evidence type="ECO:0000256" key="6">
    <source>
        <dbReference type="RuleBase" id="RU004057"/>
    </source>
</evidence>
<dbReference type="PANTHER" id="PTHR30625:SF11">
    <property type="entry name" value="MOTA_TOLQ_EXBB PROTON CHANNEL DOMAIN-CONTAINING PROTEIN"/>
    <property type="match status" value="1"/>
</dbReference>
<dbReference type="RefSeq" id="WP_013010891.1">
    <property type="nucleotide sequence ID" value="NC_013943.1"/>
</dbReference>
<evidence type="ECO:0000256" key="1">
    <source>
        <dbReference type="ARBA" id="ARBA00004651"/>
    </source>
</evidence>
<dbReference type="GO" id="GO:0005886">
    <property type="term" value="C:plasma membrane"/>
    <property type="evidence" value="ECO:0007669"/>
    <property type="project" value="UniProtKB-SubCell"/>
</dbReference>
<sequence length="459" mass="50902" precursor="true">MSNSRILLFVLIALPSFVFAQGTPAEKMKENIKAVQSENVQFSERINQQQKESKASLKSIKAEVSILEREYKAKRSEFEKLLDVENKLSEELTSRQDEIKALEGAVRASAKEADEMIHANPVTAARPERIAEVQTMLDDDRFPGIANIRKLVDIYFHEMSASGEVVTYEGDVIAPDGSIESAEIIRLGRFVTYFKNDNRYGLLKPNEQGDKLLALSGKLPSSAENALKKAKVFPLDFSGGLMFKQFEDGGASFLSTIKAGGILVYPILGVGLIALILILERAFVLSRIKSTSGKRMDMIMEFAERSDWEGCDKFCAENSAFPTCRILKSTMGYIGETQEVIENAMQEAILRELPRMERFLPTLNILAAVAPLLGLLGTVTGMINTFNILTIFGTGDPRMMSGGISEALVTTQLGLAVAIPVMLFHHMLERRVDRILNDIEEKGTRFAVALLKKDSTRSF</sequence>
<feature type="domain" description="MotA/TolQ/ExbB proton channel" evidence="10">
    <location>
        <begin position="334"/>
        <end position="440"/>
    </location>
</feature>
<feature type="chain" id="PRO_5003057831" evidence="9">
    <location>
        <begin position="21"/>
        <end position="459"/>
    </location>
</feature>
<proteinExistence type="inferred from homology"/>
<gene>
    <name evidence="11" type="ordered locus">Dacet_1611</name>
</gene>
<comment type="similarity">
    <text evidence="6">Belongs to the exbB/tolQ family.</text>
</comment>
<keyword evidence="3 8" id="KW-0812">Transmembrane</keyword>
<dbReference type="GO" id="GO:0017038">
    <property type="term" value="P:protein import"/>
    <property type="evidence" value="ECO:0007669"/>
    <property type="project" value="TreeGrafter"/>
</dbReference>
<dbReference type="STRING" id="522772.Dacet_1611"/>
<dbReference type="PANTHER" id="PTHR30625">
    <property type="entry name" value="PROTEIN TOLQ"/>
    <property type="match status" value="1"/>
</dbReference>
<dbReference type="OrthoDB" id="4045at2"/>
<dbReference type="Pfam" id="PF11932">
    <property type="entry name" value="DUF3450"/>
    <property type="match status" value="1"/>
</dbReference>
<evidence type="ECO:0000256" key="7">
    <source>
        <dbReference type="SAM" id="Coils"/>
    </source>
</evidence>
<reference evidence="11 12" key="1">
    <citation type="journal article" date="2010" name="Stand. Genomic Sci.">
        <title>Complete genome sequence of Denitrovibrio acetiphilus type strain (N2460).</title>
        <authorList>
            <person name="Kiss H."/>
            <person name="Lang E."/>
            <person name="Lapidus A."/>
            <person name="Copeland A."/>
            <person name="Nolan M."/>
            <person name="Glavina Del Rio T."/>
            <person name="Chen F."/>
            <person name="Lucas S."/>
            <person name="Tice H."/>
            <person name="Cheng J.F."/>
            <person name="Han C."/>
            <person name="Goodwin L."/>
            <person name="Pitluck S."/>
            <person name="Liolios K."/>
            <person name="Pati A."/>
            <person name="Ivanova N."/>
            <person name="Mavromatis K."/>
            <person name="Chen A."/>
            <person name="Palaniappan K."/>
            <person name="Land M."/>
            <person name="Hauser L."/>
            <person name="Chang Y.J."/>
            <person name="Jeffries C.D."/>
            <person name="Detter J.C."/>
            <person name="Brettin T."/>
            <person name="Spring S."/>
            <person name="Rohde M."/>
            <person name="Goker M."/>
            <person name="Woyke T."/>
            <person name="Bristow J."/>
            <person name="Eisen J.A."/>
            <person name="Markowitz V."/>
            <person name="Hugenholtz P."/>
            <person name="Kyrpides N.C."/>
            <person name="Klenk H.P."/>
        </authorList>
    </citation>
    <scope>NUCLEOTIDE SEQUENCE [LARGE SCALE GENOMIC DNA]</scope>
    <source>
        <strain evidence="12">DSM 12809 / NBRC 114555 / N2460</strain>
    </source>
</reference>
<dbReference type="InParanoid" id="D4H8M8"/>
<accession>D4H8M8</accession>
<dbReference type="Pfam" id="PF01618">
    <property type="entry name" value="MotA_ExbB"/>
    <property type="match status" value="1"/>
</dbReference>
<evidence type="ECO:0000256" key="9">
    <source>
        <dbReference type="SAM" id="SignalP"/>
    </source>
</evidence>
<evidence type="ECO:0000256" key="8">
    <source>
        <dbReference type="SAM" id="Phobius"/>
    </source>
</evidence>
<keyword evidence="7" id="KW-0175">Coiled coil</keyword>
<evidence type="ECO:0000256" key="4">
    <source>
        <dbReference type="ARBA" id="ARBA00022989"/>
    </source>
</evidence>
<keyword evidence="6" id="KW-0813">Transport</keyword>
<dbReference type="HOGENOM" id="CLU_047225_0_0_0"/>
<evidence type="ECO:0000256" key="5">
    <source>
        <dbReference type="ARBA" id="ARBA00023136"/>
    </source>
</evidence>
<dbReference type="InterPro" id="IPR002898">
    <property type="entry name" value="MotA_ExbB_proton_chnl"/>
</dbReference>
<evidence type="ECO:0000256" key="3">
    <source>
        <dbReference type="ARBA" id="ARBA00022692"/>
    </source>
</evidence>
<name>D4H8M8_DENA2</name>
<feature type="coiled-coil region" evidence="7">
    <location>
        <begin position="25"/>
        <end position="77"/>
    </location>
</feature>
<dbReference type="InterPro" id="IPR017270">
    <property type="entry name" value="MotA/TolQ/ExbB-rel"/>
</dbReference>
<keyword evidence="4 8" id="KW-1133">Transmembrane helix</keyword>
<feature type="transmembrane region" description="Helical" evidence="8">
    <location>
        <begin position="403"/>
        <end position="424"/>
    </location>
</feature>
<dbReference type="PaxDb" id="522772-Dacet_1611"/>
<feature type="signal peptide" evidence="9">
    <location>
        <begin position="1"/>
        <end position="20"/>
    </location>
</feature>
<dbReference type="AlphaFoldDB" id="D4H8M8"/>
<keyword evidence="2" id="KW-1003">Cell membrane</keyword>
<protein>
    <submittedName>
        <fullName evidence="11">MotA/TolQ/ExbB proton channel</fullName>
    </submittedName>
</protein>
<dbReference type="EMBL" id="CP001968">
    <property type="protein sequence ID" value="ADD68377.1"/>
    <property type="molecule type" value="Genomic_DNA"/>
</dbReference>
<evidence type="ECO:0000256" key="2">
    <source>
        <dbReference type="ARBA" id="ARBA00022475"/>
    </source>
</evidence>
<dbReference type="Proteomes" id="UP000002012">
    <property type="component" value="Chromosome"/>
</dbReference>
<evidence type="ECO:0000313" key="12">
    <source>
        <dbReference type="Proteomes" id="UP000002012"/>
    </source>
</evidence>
<feature type="transmembrane region" description="Helical" evidence="8">
    <location>
        <begin position="359"/>
        <end position="383"/>
    </location>
</feature>
<dbReference type="KEGG" id="dap:Dacet_1611"/>
<keyword evidence="6" id="KW-0653">Protein transport</keyword>
<evidence type="ECO:0000313" key="11">
    <source>
        <dbReference type="EMBL" id="ADD68377.1"/>
    </source>
</evidence>
<keyword evidence="12" id="KW-1185">Reference proteome</keyword>
<dbReference type="eggNOG" id="COG0811">
    <property type="taxonomic scope" value="Bacteria"/>
</dbReference>
<keyword evidence="9" id="KW-0732">Signal</keyword>
<comment type="subcellular location">
    <subcellularLocation>
        <location evidence="1">Cell membrane</location>
        <topology evidence="1">Multi-pass membrane protein</topology>
    </subcellularLocation>
    <subcellularLocation>
        <location evidence="6">Membrane</location>
        <topology evidence="6">Multi-pass membrane protein</topology>
    </subcellularLocation>
</comment>
<dbReference type="PIRSF" id="PIRSF037714">
    <property type="entry name" value="TolR"/>
    <property type="match status" value="1"/>
</dbReference>
<keyword evidence="5 8" id="KW-0472">Membrane</keyword>
<evidence type="ECO:0000259" key="10">
    <source>
        <dbReference type="Pfam" id="PF01618"/>
    </source>
</evidence>
<dbReference type="InterPro" id="IPR050790">
    <property type="entry name" value="ExbB/TolQ_transport"/>
</dbReference>